<organism evidence="2 3">
    <name type="scientific">Pyronema omphalodes (strain CBS 100304)</name>
    <name type="common">Pyronema confluens</name>
    <dbReference type="NCBI Taxonomy" id="1076935"/>
    <lineage>
        <taxon>Eukaryota</taxon>
        <taxon>Fungi</taxon>
        <taxon>Dikarya</taxon>
        <taxon>Ascomycota</taxon>
        <taxon>Pezizomycotina</taxon>
        <taxon>Pezizomycetes</taxon>
        <taxon>Pezizales</taxon>
        <taxon>Pyronemataceae</taxon>
        <taxon>Pyronema</taxon>
    </lineage>
</organism>
<keyword evidence="1" id="KW-1133">Transmembrane helix</keyword>
<keyword evidence="3" id="KW-1185">Reference proteome</keyword>
<proteinExistence type="predicted"/>
<evidence type="ECO:0000313" key="3">
    <source>
        <dbReference type="Proteomes" id="UP000018144"/>
    </source>
</evidence>
<gene>
    <name evidence="2" type="ORF">PCON_03084</name>
</gene>
<protein>
    <submittedName>
        <fullName evidence="2">Uncharacterized protein</fullName>
    </submittedName>
</protein>
<keyword evidence="1" id="KW-0472">Membrane</keyword>
<name>U4LC76_PYROM</name>
<reference evidence="2 3" key="1">
    <citation type="journal article" date="2013" name="PLoS Genet.">
        <title>The genome and development-dependent transcriptomes of Pyronema confluens: a window into fungal evolution.</title>
        <authorList>
            <person name="Traeger S."/>
            <person name="Altegoer F."/>
            <person name="Freitag M."/>
            <person name="Gabaldon T."/>
            <person name="Kempken F."/>
            <person name="Kumar A."/>
            <person name="Marcet-Houben M."/>
            <person name="Poggeler S."/>
            <person name="Stajich J.E."/>
            <person name="Nowrousian M."/>
        </authorList>
    </citation>
    <scope>NUCLEOTIDE SEQUENCE [LARGE SCALE GENOMIC DNA]</scope>
    <source>
        <strain evidence="3">CBS 100304</strain>
        <tissue evidence="2">Vegetative mycelium</tissue>
    </source>
</reference>
<feature type="transmembrane region" description="Helical" evidence="1">
    <location>
        <begin position="23"/>
        <end position="47"/>
    </location>
</feature>
<dbReference type="Proteomes" id="UP000018144">
    <property type="component" value="Unassembled WGS sequence"/>
</dbReference>
<dbReference type="EMBL" id="HF936416">
    <property type="protein sequence ID" value="CCX16441.1"/>
    <property type="molecule type" value="Genomic_DNA"/>
</dbReference>
<keyword evidence="1" id="KW-0812">Transmembrane</keyword>
<sequence length="58" mass="6565">MDPCRSDFMIAHRPSLAGRQTQVCVPAGTSSFTPIVIGLWVWFLLVLDNRTYDHSLMI</sequence>
<evidence type="ECO:0000256" key="1">
    <source>
        <dbReference type="SAM" id="Phobius"/>
    </source>
</evidence>
<dbReference type="AlphaFoldDB" id="U4LC76"/>
<accession>U4LC76</accession>
<evidence type="ECO:0000313" key="2">
    <source>
        <dbReference type="EMBL" id="CCX16441.1"/>
    </source>
</evidence>